<keyword evidence="1" id="KW-0813">Transport</keyword>
<feature type="transmembrane region" description="Helical" evidence="2">
    <location>
        <begin position="157"/>
        <end position="176"/>
    </location>
</feature>
<dbReference type="Proteomes" id="UP001569153">
    <property type="component" value="Unassembled WGS sequence"/>
</dbReference>
<gene>
    <name evidence="3" type="ORF">ACED38_07070</name>
</gene>
<keyword evidence="2" id="KW-0812">Transmembrane</keyword>
<sequence length="453" mass="48615">MKKILSLALPLIFSQLIGMALVLTDVWMMSRLSVADLAAGGLGASVYSFVFIIAGCIVGCVANLIAIAYGQSVARPEFGFQQIRYAIKGAVMLSVLLTFVLNASFAFVPDLLRQASQTQDVISIAMVYLGTLKWAMLPTLLLLVLRGLTSTFGDARSVLVMSIVTVLLNVPLSYLLAFELDWGISGLGAGTSLSALFVLIGYSFWVFRRSTYYRFAPWLNLDEYSLKLMNPLLVMGMPIAIAGLLEHGLIYGGTLMAGVISVASLALHQILLQCLSFTWSINFGFSQAASILVGKDFGAGNHQGIKETVKKSFVIVSVLSAIIAAVFMAWPGVIAGFFQLNDPTVSGDSDLTLMLSSLLWVVALCFVADAWQLLAINLLRGMKIVLMPTALTAVGYWVFGLPAAWLLMRDYGLAGIWGGIGIGLAATGVLLLFQLMMILKSKGDESDLGMATS</sequence>
<feature type="transmembrane region" description="Helical" evidence="2">
    <location>
        <begin position="121"/>
        <end position="145"/>
    </location>
</feature>
<protein>
    <submittedName>
        <fullName evidence="3">MATE family efflux transporter</fullName>
    </submittedName>
</protein>
<feature type="transmembrane region" description="Helical" evidence="2">
    <location>
        <begin position="46"/>
        <end position="69"/>
    </location>
</feature>
<dbReference type="NCBIfam" id="TIGR00797">
    <property type="entry name" value="matE"/>
    <property type="match status" value="1"/>
</dbReference>
<feature type="transmembrane region" description="Helical" evidence="2">
    <location>
        <begin position="228"/>
        <end position="245"/>
    </location>
</feature>
<name>A0ABV4M547_9VIBR</name>
<reference evidence="3 4" key="1">
    <citation type="submission" date="2024-06" db="EMBL/GenBank/DDBJ databases">
        <authorList>
            <person name="Steensen K."/>
            <person name="Seneca J."/>
            <person name="Bartlau N."/>
            <person name="Yu A.X."/>
            <person name="Polz M.F."/>
        </authorList>
    </citation>
    <scope>NUCLEOTIDE SEQUENCE [LARGE SCALE GENOMIC DNA]</scope>
    <source>
        <strain evidence="3 4">FF146</strain>
    </source>
</reference>
<keyword evidence="2" id="KW-1133">Transmembrane helix</keyword>
<dbReference type="Pfam" id="PF01554">
    <property type="entry name" value="MatE"/>
    <property type="match status" value="2"/>
</dbReference>
<feature type="transmembrane region" description="Helical" evidence="2">
    <location>
        <begin position="358"/>
        <end position="379"/>
    </location>
</feature>
<dbReference type="EMBL" id="JBGOOT010000004">
    <property type="protein sequence ID" value="MEZ8194648.1"/>
    <property type="molecule type" value="Genomic_DNA"/>
</dbReference>
<feature type="transmembrane region" description="Helical" evidence="2">
    <location>
        <begin position="386"/>
        <end position="408"/>
    </location>
</feature>
<dbReference type="InterPro" id="IPR050222">
    <property type="entry name" value="MATE_MdtK"/>
</dbReference>
<accession>A0ABV4M547</accession>
<keyword evidence="4" id="KW-1185">Reference proteome</keyword>
<evidence type="ECO:0000256" key="1">
    <source>
        <dbReference type="ARBA" id="ARBA00022448"/>
    </source>
</evidence>
<dbReference type="PANTHER" id="PTHR43298">
    <property type="entry name" value="MULTIDRUG RESISTANCE PROTEIN NORM-RELATED"/>
    <property type="match status" value="1"/>
</dbReference>
<keyword evidence="2" id="KW-0472">Membrane</keyword>
<dbReference type="RefSeq" id="WP_371730063.1">
    <property type="nucleotide sequence ID" value="NZ_JBGOOT010000004.1"/>
</dbReference>
<feature type="transmembrane region" description="Helical" evidence="2">
    <location>
        <begin position="251"/>
        <end position="272"/>
    </location>
</feature>
<feature type="transmembrane region" description="Helical" evidence="2">
    <location>
        <begin position="313"/>
        <end position="338"/>
    </location>
</feature>
<dbReference type="PANTHER" id="PTHR43298:SF2">
    <property type="entry name" value="FMN_FAD EXPORTER YEEO-RELATED"/>
    <property type="match status" value="1"/>
</dbReference>
<organism evidence="3 4">
    <name type="scientific">Vibrio cortegadensis</name>
    <dbReference type="NCBI Taxonomy" id="1328770"/>
    <lineage>
        <taxon>Bacteria</taxon>
        <taxon>Pseudomonadati</taxon>
        <taxon>Pseudomonadota</taxon>
        <taxon>Gammaproteobacteria</taxon>
        <taxon>Vibrionales</taxon>
        <taxon>Vibrionaceae</taxon>
        <taxon>Vibrio</taxon>
    </lineage>
</organism>
<feature type="transmembrane region" description="Helical" evidence="2">
    <location>
        <begin position="90"/>
        <end position="109"/>
    </location>
</feature>
<comment type="caution">
    <text evidence="3">The sequence shown here is derived from an EMBL/GenBank/DDBJ whole genome shotgun (WGS) entry which is preliminary data.</text>
</comment>
<evidence type="ECO:0000313" key="3">
    <source>
        <dbReference type="EMBL" id="MEZ8194648.1"/>
    </source>
</evidence>
<evidence type="ECO:0000256" key="2">
    <source>
        <dbReference type="SAM" id="Phobius"/>
    </source>
</evidence>
<feature type="transmembrane region" description="Helical" evidence="2">
    <location>
        <begin position="414"/>
        <end position="433"/>
    </location>
</feature>
<proteinExistence type="predicted"/>
<feature type="transmembrane region" description="Helical" evidence="2">
    <location>
        <begin position="182"/>
        <end position="207"/>
    </location>
</feature>
<evidence type="ECO:0000313" key="4">
    <source>
        <dbReference type="Proteomes" id="UP001569153"/>
    </source>
</evidence>
<dbReference type="InterPro" id="IPR002528">
    <property type="entry name" value="MATE_fam"/>
</dbReference>